<dbReference type="PATRIC" id="fig|1160705.3.peg.1031"/>
<dbReference type="GO" id="GO:0016787">
    <property type="term" value="F:hydrolase activity"/>
    <property type="evidence" value="ECO:0007669"/>
    <property type="project" value="UniProtKB-KW"/>
</dbReference>
<organism evidence="1 2">
    <name type="scientific">Streptomyces viridochromogenes Tue57</name>
    <dbReference type="NCBI Taxonomy" id="1160705"/>
    <lineage>
        <taxon>Bacteria</taxon>
        <taxon>Bacillati</taxon>
        <taxon>Actinomycetota</taxon>
        <taxon>Actinomycetes</taxon>
        <taxon>Kitasatosporales</taxon>
        <taxon>Streptomycetaceae</taxon>
        <taxon>Streptomyces</taxon>
    </lineage>
</organism>
<gene>
    <name evidence="1" type="ORF">STVIR_1032</name>
</gene>
<sequence>MLGSGRELAHRVTGGLHETPGVLWIEPPGEADLDPHATVLAVELEGELRLYRGSGRC</sequence>
<dbReference type="EMBL" id="AMLP01000040">
    <property type="protein sequence ID" value="ELS58034.1"/>
    <property type="molecule type" value="Genomic_DNA"/>
</dbReference>
<name>L8PPM2_STRVR</name>
<comment type="caution">
    <text evidence="1">The sequence shown here is derived from an EMBL/GenBank/DDBJ whole genome shotgun (WGS) entry which is preliminary data.</text>
</comment>
<dbReference type="Proteomes" id="UP000011205">
    <property type="component" value="Unassembled WGS sequence"/>
</dbReference>
<keyword evidence="1" id="KW-0378">Hydrolase</keyword>
<evidence type="ECO:0000313" key="1">
    <source>
        <dbReference type="EMBL" id="ELS58034.1"/>
    </source>
</evidence>
<accession>L8PPM2</accession>
<proteinExistence type="predicted"/>
<reference evidence="1 2" key="1">
    <citation type="journal article" date="2013" name="Genome Announc.">
        <title>Draft Genome Sequence of Streptomyces viridochromogenes Strain Tu57, Producer of Avilamycin.</title>
        <authorList>
            <person name="Gruning B.A."/>
            <person name="Erxleben A."/>
            <person name="Hahnlein A."/>
            <person name="Gunther S."/>
        </authorList>
    </citation>
    <scope>NUCLEOTIDE SEQUENCE [LARGE SCALE GENOMIC DNA]</scope>
    <source>
        <strain evidence="1 2">Tue57</strain>
    </source>
</reference>
<protein>
    <submittedName>
        <fullName evidence="1">Putative Glycosyl hydrolase</fullName>
    </submittedName>
</protein>
<evidence type="ECO:0000313" key="2">
    <source>
        <dbReference type="Proteomes" id="UP000011205"/>
    </source>
</evidence>
<dbReference type="AlphaFoldDB" id="L8PPM2"/>